<evidence type="ECO:0000313" key="5">
    <source>
        <dbReference type="Proteomes" id="UP000232549"/>
    </source>
</evidence>
<keyword evidence="3" id="KW-0548">Nucleotidyltransferase</keyword>
<reference evidence="4 5" key="1">
    <citation type="journal article" date="2009" name="Plant Dis.">
        <title>Helleborus net necrosis virus: A New Carlavirus Associated with 'Black Death' of Helleborus spp.</title>
        <authorList>
            <person name="Eastwell K.C."/>
            <person name="duToit L.J."/>
            <person name="Druffel K.L."/>
        </authorList>
    </citation>
    <scope>NUCLEOTIDE SEQUENCE [LARGE SCALE GENOMIC DNA]</scope>
</reference>
<dbReference type="Proteomes" id="UP000232549">
    <property type="component" value="Segment"/>
</dbReference>
<dbReference type="RefSeq" id="YP_009664740.1">
    <property type="nucleotide sequence ID" value="NC_043082.1"/>
</dbReference>
<evidence type="ECO:0000256" key="3">
    <source>
        <dbReference type="ARBA" id="ARBA00022695"/>
    </source>
</evidence>
<sequence>AGDDMCASRKLRTTTEHEGFLSKLKLKAKVAFTKTPTFCGWNLTHVGIFKKPQLVLERICIAKELNNLGNCIDNYALEVAFAYKLGESATCLMNEEELENHYQCVRTIVQNKHLIKSEVIKVYEKSQC</sequence>
<keyword evidence="1" id="KW-0696">RNA-directed RNA polymerase</keyword>
<dbReference type="SUPFAM" id="SSF56672">
    <property type="entry name" value="DNA/RNA polymerases"/>
    <property type="match status" value="1"/>
</dbReference>
<dbReference type="InterPro" id="IPR043502">
    <property type="entry name" value="DNA/RNA_pol_sf"/>
</dbReference>
<dbReference type="GO" id="GO:0003968">
    <property type="term" value="F:RNA-directed RNA polymerase activity"/>
    <property type="evidence" value="ECO:0007669"/>
    <property type="project" value="UniProtKB-KW"/>
</dbReference>
<feature type="non-terminal residue" evidence="4">
    <location>
        <position position="1"/>
    </location>
</feature>
<keyword evidence="5" id="KW-1185">Reference proteome</keyword>
<proteinExistence type="predicted"/>
<protein>
    <submittedName>
        <fullName evidence="4">Replicase polyprotein</fullName>
    </submittedName>
</protein>
<evidence type="ECO:0000313" key="4">
    <source>
        <dbReference type="EMBL" id="ACM45997.1"/>
    </source>
</evidence>
<evidence type="ECO:0000256" key="2">
    <source>
        <dbReference type="ARBA" id="ARBA00022679"/>
    </source>
</evidence>
<dbReference type="KEGG" id="vg:40524829"/>
<name>B9UZ41_9VIRU</name>
<keyword evidence="2" id="KW-0808">Transferase</keyword>
<organism evidence="4 5">
    <name type="scientific">Helleborus mosaic virus</name>
    <dbReference type="NCBI Taxonomy" id="592207"/>
    <lineage>
        <taxon>Viruses</taxon>
        <taxon>Riboviria</taxon>
        <taxon>Orthornavirae</taxon>
        <taxon>Kitrinoviricota</taxon>
        <taxon>Alsuviricetes</taxon>
        <taxon>Tymovirales</taxon>
        <taxon>Betaflexiviridae</taxon>
        <taxon>Quinvirinae</taxon>
        <taxon>Carlavirus</taxon>
        <taxon>Carlavirus hellebori</taxon>
    </lineage>
</organism>
<accession>B9UZ41</accession>
<dbReference type="EMBL" id="FJ196838">
    <property type="protein sequence ID" value="ACM45997.1"/>
    <property type="molecule type" value="Genomic_RNA"/>
</dbReference>
<dbReference type="GeneID" id="40524829"/>
<evidence type="ECO:0000256" key="1">
    <source>
        <dbReference type="ARBA" id="ARBA00022484"/>
    </source>
</evidence>